<dbReference type="Proteomes" id="UP001237642">
    <property type="component" value="Unassembled WGS sequence"/>
</dbReference>
<evidence type="ECO:0000259" key="1">
    <source>
        <dbReference type="PROSITE" id="PS51192"/>
    </source>
</evidence>
<comment type="caution">
    <text evidence="2">The sequence shown here is derived from an EMBL/GenBank/DDBJ whole genome shotgun (WGS) entry which is preliminary data.</text>
</comment>
<dbReference type="InterPro" id="IPR027417">
    <property type="entry name" value="P-loop_NTPase"/>
</dbReference>
<dbReference type="AlphaFoldDB" id="A0AAD8J145"/>
<evidence type="ECO:0000313" key="3">
    <source>
        <dbReference type="Proteomes" id="UP001237642"/>
    </source>
</evidence>
<dbReference type="SUPFAM" id="SSF52540">
    <property type="entry name" value="P-loop containing nucleoside triphosphate hydrolases"/>
    <property type="match status" value="1"/>
</dbReference>
<reference evidence="2" key="1">
    <citation type="submission" date="2023-02" db="EMBL/GenBank/DDBJ databases">
        <title>Genome of toxic invasive species Heracleum sosnowskyi carries increased number of genes despite the absence of recent whole-genome duplications.</title>
        <authorList>
            <person name="Schelkunov M."/>
            <person name="Shtratnikova V."/>
            <person name="Makarenko M."/>
            <person name="Klepikova A."/>
            <person name="Omelchenko D."/>
            <person name="Novikova G."/>
            <person name="Obukhova E."/>
            <person name="Bogdanov V."/>
            <person name="Penin A."/>
            <person name="Logacheva M."/>
        </authorList>
    </citation>
    <scope>NUCLEOTIDE SEQUENCE</scope>
    <source>
        <strain evidence="2">Hsosn_3</strain>
        <tissue evidence="2">Leaf</tissue>
    </source>
</reference>
<dbReference type="InterPro" id="IPR000330">
    <property type="entry name" value="SNF2_N"/>
</dbReference>
<dbReference type="InterPro" id="IPR014001">
    <property type="entry name" value="Helicase_ATP-bd"/>
</dbReference>
<dbReference type="Gene3D" id="3.40.50.10810">
    <property type="entry name" value="Tandem AAA-ATPase domain"/>
    <property type="match status" value="1"/>
</dbReference>
<dbReference type="PANTHER" id="PTHR10799">
    <property type="entry name" value="SNF2/RAD54 HELICASE FAMILY"/>
    <property type="match status" value="1"/>
</dbReference>
<dbReference type="InterPro" id="IPR038718">
    <property type="entry name" value="SNF2-like_sf"/>
</dbReference>
<protein>
    <recommendedName>
        <fullName evidence="1">Helicase ATP-binding domain-containing protein</fullName>
    </recommendedName>
</protein>
<reference evidence="2" key="2">
    <citation type="submission" date="2023-05" db="EMBL/GenBank/DDBJ databases">
        <authorList>
            <person name="Schelkunov M.I."/>
        </authorList>
    </citation>
    <scope>NUCLEOTIDE SEQUENCE</scope>
    <source>
        <strain evidence="2">Hsosn_3</strain>
        <tissue evidence="2">Leaf</tissue>
    </source>
</reference>
<evidence type="ECO:0000313" key="2">
    <source>
        <dbReference type="EMBL" id="KAK1395769.1"/>
    </source>
</evidence>
<dbReference type="EMBL" id="JAUIZM010000002">
    <property type="protein sequence ID" value="KAK1395769.1"/>
    <property type="molecule type" value="Genomic_DNA"/>
</dbReference>
<proteinExistence type="predicted"/>
<feature type="domain" description="Helicase ATP-binding" evidence="1">
    <location>
        <begin position="1"/>
        <end position="67"/>
    </location>
</feature>
<accession>A0AAD8J145</accession>
<name>A0AAD8J145_9APIA</name>
<dbReference type="PROSITE" id="PS51192">
    <property type="entry name" value="HELICASE_ATP_BIND_1"/>
    <property type="match status" value="1"/>
</dbReference>
<keyword evidence="3" id="KW-1185">Reference proteome</keyword>
<dbReference type="GO" id="GO:0005524">
    <property type="term" value="F:ATP binding"/>
    <property type="evidence" value="ECO:0007669"/>
    <property type="project" value="InterPro"/>
</dbReference>
<dbReference type="Pfam" id="PF00176">
    <property type="entry name" value="SNF2-rel_dom"/>
    <property type="match status" value="1"/>
</dbReference>
<organism evidence="2 3">
    <name type="scientific">Heracleum sosnowskyi</name>
    <dbReference type="NCBI Taxonomy" id="360622"/>
    <lineage>
        <taxon>Eukaryota</taxon>
        <taxon>Viridiplantae</taxon>
        <taxon>Streptophyta</taxon>
        <taxon>Embryophyta</taxon>
        <taxon>Tracheophyta</taxon>
        <taxon>Spermatophyta</taxon>
        <taxon>Magnoliopsida</taxon>
        <taxon>eudicotyledons</taxon>
        <taxon>Gunneridae</taxon>
        <taxon>Pentapetalae</taxon>
        <taxon>asterids</taxon>
        <taxon>campanulids</taxon>
        <taxon>Apiales</taxon>
        <taxon>Apiaceae</taxon>
        <taxon>Apioideae</taxon>
        <taxon>apioid superclade</taxon>
        <taxon>Tordylieae</taxon>
        <taxon>Tordyliinae</taxon>
        <taxon>Heracleum</taxon>
    </lineage>
</organism>
<gene>
    <name evidence="2" type="ORF">POM88_005632</name>
</gene>
<sequence>MYDRSKLSKVDWKYIIIDEAQGMKDRESVLASDLDKYRSQRCLLLTGTPLQNDLKELWLLLNLLLPEVFDNRKAFHDWFSKPFQRKVLHIMLRMTGLRQRRRCQLY</sequence>